<dbReference type="SMART" id="SM00091">
    <property type="entry name" value="PAS"/>
    <property type="match status" value="2"/>
</dbReference>
<dbReference type="EMBL" id="CP001674">
    <property type="protein sequence ID" value="ACT51453.1"/>
    <property type="molecule type" value="Genomic_DNA"/>
</dbReference>
<dbReference type="InterPro" id="IPR043128">
    <property type="entry name" value="Rev_trsase/Diguanyl_cyclase"/>
</dbReference>
<evidence type="ECO:0000259" key="3">
    <source>
        <dbReference type="PROSITE" id="PS50110"/>
    </source>
</evidence>
<evidence type="ECO:0000259" key="6">
    <source>
        <dbReference type="PROSITE" id="PS50883"/>
    </source>
</evidence>
<feature type="modified residue" description="4-aspartylphosphate" evidence="2">
    <location>
        <position position="54"/>
    </location>
</feature>
<dbReference type="Proteomes" id="UP000002743">
    <property type="component" value="Chromosome"/>
</dbReference>
<dbReference type="InterPro" id="IPR001610">
    <property type="entry name" value="PAC"/>
</dbReference>
<dbReference type="KEGG" id="mei:Msip34_2211"/>
<dbReference type="RefSeq" id="WP_015830776.1">
    <property type="nucleotide sequence ID" value="NC_012969.1"/>
</dbReference>
<dbReference type="SUPFAM" id="SSF55785">
    <property type="entry name" value="PYP-like sensor domain (PAS domain)"/>
    <property type="match status" value="2"/>
</dbReference>
<dbReference type="PROSITE" id="PS50887">
    <property type="entry name" value="GGDEF"/>
    <property type="match status" value="1"/>
</dbReference>
<dbReference type="PROSITE" id="PS50883">
    <property type="entry name" value="EAL"/>
    <property type="match status" value="1"/>
</dbReference>
<dbReference type="InterPro" id="IPR013656">
    <property type="entry name" value="PAS_4"/>
</dbReference>
<protein>
    <submittedName>
        <fullName evidence="8">Response regulator receiver modulated diguanylate cyclase/phosphodiesterase with PAS/PAC sensor(S)</fullName>
    </submittedName>
</protein>
<dbReference type="AlphaFoldDB" id="C6X7I8"/>
<dbReference type="SMART" id="SM00086">
    <property type="entry name" value="PAC"/>
    <property type="match status" value="2"/>
</dbReference>
<name>C6X7I8_METGS</name>
<dbReference type="CDD" id="cd00156">
    <property type="entry name" value="REC"/>
    <property type="match status" value="1"/>
</dbReference>
<feature type="domain" description="PAS" evidence="4">
    <location>
        <begin position="137"/>
        <end position="207"/>
    </location>
</feature>
<dbReference type="NCBIfam" id="TIGR00229">
    <property type="entry name" value="sensory_box"/>
    <property type="match status" value="2"/>
</dbReference>
<dbReference type="STRING" id="582744.Msip34_2211"/>
<dbReference type="NCBIfam" id="TIGR00254">
    <property type="entry name" value="GGDEF"/>
    <property type="match status" value="1"/>
</dbReference>
<dbReference type="InterPro" id="IPR029787">
    <property type="entry name" value="Nucleotide_cyclase"/>
</dbReference>
<dbReference type="Pfam" id="PF00990">
    <property type="entry name" value="GGDEF"/>
    <property type="match status" value="1"/>
</dbReference>
<dbReference type="GO" id="GO:0071732">
    <property type="term" value="P:cellular response to nitric oxide"/>
    <property type="evidence" value="ECO:0007669"/>
    <property type="project" value="UniProtKB-ARBA"/>
</dbReference>
<keyword evidence="9" id="KW-1185">Reference proteome</keyword>
<dbReference type="eggNOG" id="COG5001">
    <property type="taxonomic scope" value="Bacteria"/>
</dbReference>
<evidence type="ECO:0000313" key="9">
    <source>
        <dbReference type="Proteomes" id="UP000002743"/>
    </source>
</evidence>
<dbReference type="CDD" id="cd00130">
    <property type="entry name" value="PAS"/>
    <property type="match status" value="2"/>
</dbReference>
<sequence>MLRILMVEDSPTDAELSLRELKRAGMTCEFMRVETEQDFRDQIQDYHPQLILSDYSLPQFDGMSALHIARELAPEIPFIFVSGTIGEETAIHSLKNGAADYIIKNNLSRLPSAVTSALERAEEKIMHKRMERELENSNRLFRVFMQNLPAIAFIKDQQGQYIFANASTVDALQLPHEQIIGKHDTLLFPPQLAQEMRAAEQQTLAQGEAIQHVRQFPLADDVKLWLLTTFPVQDMDGNFNHIGGIGIDITEQRKAEEALLLRNHAIEASATPILIVDVTQPAMPLIYVNRAFELVTGYSSQEAVGRNCRFLQGHDREQPELEKIRTAIRERCPGYAILRNYRKDGSLFWNELYVAPVPDPHGGEPRYFVGVQKDITEIRQYQEALERQANYDTLTGLANRNLLKERMQQAISEARRHNWTFSVAFIDIDNFKRVNDSMGHSAGDELIRLLGQRLQSCLRDGDTVARLGGDEFVLLLTSQSLDESIHTVVQRIRNTIINPFIITGRQLTVTCSIGLANFPHDGRNADTLLSNADSAMYQAKASGSNNFRFYAKEMNAELGHRLSLENDLWHALENQQLVLHYQPQVCMRNSQIIGMEALIRWQHPKLGMIPPLQFIPLSEDDGLIVPIGIWVMETAAHQNRQLQLAGYPPIRVAVNLSVRQLEQKDLVHCIEKTLQHSGLDPQCLELEITESMLMHNIEESIITLNRISDLGVQLSLDDFGTGYSSLSYLKRLPINRLKIDKSFINDITTTYNDAIIARSIIALAHSLEIQVIAEGVESADQYAFLLENGCDEVQGYLLSRPRPFEEMEALLRDGGRLLPAS</sequence>
<reference evidence="9" key="1">
    <citation type="submission" date="2009-07" db="EMBL/GenBank/DDBJ databases">
        <title>Complete sequence of chromosome of Methylovorus sp. SIP3-4.</title>
        <authorList>
            <person name="Lucas S."/>
            <person name="Copeland A."/>
            <person name="Lapidus A."/>
            <person name="Glavina del Rio T."/>
            <person name="Tice H."/>
            <person name="Bruce D."/>
            <person name="Goodwin L."/>
            <person name="Pitluck S."/>
            <person name="Clum A."/>
            <person name="Larimer F."/>
            <person name="Land M."/>
            <person name="Hauser L."/>
            <person name="Kyrpides N."/>
            <person name="Mikhailova N."/>
            <person name="Kayluzhnaya M."/>
            <person name="Chistoserdova L."/>
        </authorList>
    </citation>
    <scope>NUCLEOTIDE SEQUENCE [LARGE SCALE GENOMIC DNA]</scope>
    <source>
        <strain evidence="9">SIP3-4</strain>
    </source>
</reference>
<dbReference type="InterPro" id="IPR035919">
    <property type="entry name" value="EAL_sf"/>
</dbReference>
<proteinExistence type="predicted"/>
<evidence type="ECO:0000256" key="2">
    <source>
        <dbReference type="PROSITE-ProRule" id="PRU00169"/>
    </source>
</evidence>
<organism evidence="8 9">
    <name type="scientific">Methylovorus glucosotrophus (strain SIP3-4)</name>
    <dbReference type="NCBI Taxonomy" id="582744"/>
    <lineage>
        <taxon>Bacteria</taxon>
        <taxon>Pseudomonadati</taxon>
        <taxon>Pseudomonadota</taxon>
        <taxon>Betaproteobacteria</taxon>
        <taxon>Nitrosomonadales</taxon>
        <taxon>Methylophilaceae</taxon>
        <taxon>Methylovorus</taxon>
    </lineage>
</organism>
<dbReference type="InterPro" id="IPR001633">
    <property type="entry name" value="EAL_dom"/>
</dbReference>
<dbReference type="Gene3D" id="3.20.20.450">
    <property type="entry name" value="EAL domain"/>
    <property type="match status" value="1"/>
</dbReference>
<dbReference type="InterPro" id="IPR000014">
    <property type="entry name" value="PAS"/>
</dbReference>
<dbReference type="InterPro" id="IPR001789">
    <property type="entry name" value="Sig_transdc_resp-reg_receiver"/>
</dbReference>
<dbReference type="SMART" id="SM00448">
    <property type="entry name" value="REC"/>
    <property type="match status" value="1"/>
</dbReference>
<evidence type="ECO:0000313" key="8">
    <source>
        <dbReference type="EMBL" id="ACT51453.1"/>
    </source>
</evidence>
<accession>C6X7I8</accession>
<dbReference type="Pfam" id="PF00563">
    <property type="entry name" value="EAL"/>
    <property type="match status" value="1"/>
</dbReference>
<dbReference type="Pfam" id="PF13426">
    <property type="entry name" value="PAS_9"/>
    <property type="match status" value="1"/>
</dbReference>
<feature type="domain" description="EAL" evidence="6">
    <location>
        <begin position="561"/>
        <end position="815"/>
    </location>
</feature>
<dbReference type="InterPro" id="IPR011006">
    <property type="entry name" value="CheY-like_superfamily"/>
</dbReference>
<dbReference type="PANTHER" id="PTHR44757:SF2">
    <property type="entry name" value="BIOFILM ARCHITECTURE MAINTENANCE PROTEIN MBAA"/>
    <property type="match status" value="1"/>
</dbReference>
<dbReference type="InterPro" id="IPR035965">
    <property type="entry name" value="PAS-like_dom_sf"/>
</dbReference>
<dbReference type="Pfam" id="PF00072">
    <property type="entry name" value="Response_reg"/>
    <property type="match status" value="1"/>
</dbReference>
<dbReference type="PROSITE" id="PS50112">
    <property type="entry name" value="PAS"/>
    <property type="match status" value="2"/>
</dbReference>
<dbReference type="SMART" id="SM00267">
    <property type="entry name" value="GGDEF"/>
    <property type="match status" value="1"/>
</dbReference>
<dbReference type="SUPFAM" id="SSF52172">
    <property type="entry name" value="CheY-like"/>
    <property type="match status" value="1"/>
</dbReference>
<dbReference type="InterPro" id="IPR012226">
    <property type="entry name" value="Diguanyl_cyclase/Pdiesterase"/>
</dbReference>
<dbReference type="FunFam" id="3.30.70.270:FF:000001">
    <property type="entry name" value="Diguanylate cyclase domain protein"/>
    <property type="match status" value="1"/>
</dbReference>
<dbReference type="OrthoDB" id="8588402at2"/>
<dbReference type="InterPro" id="IPR000700">
    <property type="entry name" value="PAS-assoc_C"/>
</dbReference>
<dbReference type="SUPFAM" id="SSF141868">
    <property type="entry name" value="EAL domain-like"/>
    <property type="match status" value="1"/>
</dbReference>
<dbReference type="InterPro" id="IPR000160">
    <property type="entry name" value="GGDEF_dom"/>
</dbReference>
<dbReference type="Pfam" id="PF08448">
    <property type="entry name" value="PAS_4"/>
    <property type="match status" value="1"/>
</dbReference>
<reference evidence="8 9" key="2">
    <citation type="journal article" date="2011" name="J. Bacteriol.">
        <title>Genomes of three methylotrophs from a single niche uncover genetic and metabolic divergence of Methylophilaceae.</title>
        <authorList>
            <person name="Lapidus A."/>
            <person name="Clum A."/>
            <person name="Labutti K."/>
            <person name="Kaluzhnaya M.G."/>
            <person name="Lim S."/>
            <person name="Beck D.A."/>
            <person name="Glavina Del Rio T."/>
            <person name="Nolan M."/>
            <person name="Mavromatis K."/>
            <person name="Huntemann M."/>
            <person name="Lucas S."/>
            <person name="Lidstrom M.E."/>
            <person name="Ivanova N."/>
            <person name="Chistoserdova L."/>
        </authorList>
    </citation>
    <scope>NUCLEOTIDE SEQUENCE [LARGE SCALE GENOMIC DNA]</scope>
    <source>
        <strain evidence="8 9">SIP3-4</strain>
    </source>
</reference>
<feature type="domain" description="PAC" evidence="5">
    <location>
        <begin position="206"/>
        <end position="261"/>
    </location>
</feature>
<evidence type="ECO:0000256" key="1">
    <source>
        <dbReference type="ARBA" id="ARBA00051114"/>
    </source>
</evidence>
<dbReference type="PROSITE" id="PS50113">
    <property type="entry name" value="PAC"/>
    <property type="match status" value="2"/>
</dbReference>
<comment type="catalytic activity">
    <reaction evidence="1">
        <text>3',3'-c-di-GMP + H2O = 5'-phosphoguanylyl(3'-&gt;5')guanosine + H(+)</text>
        <dbReference type="Rhea" id="RHEA:24902"/>
        <dbReference type="ChEBI" id="CHEBI:15377"/>
        <dbReference type="ChEBI" id="CHEBI:15378"/>
        <dbReference type="ChEBI" id="CHEBI:58754"/>
        <dbReference type="ChEBI" id="CHEBI:58805"/>
        <dbReference type="EC" id="3.1.4.52"/>
    </reaction>
    <physiologicalReaction direction="left-to-right" evidence="1">
        <dbReference type="Rhea" id="RHEA:24903"/>
    </physiologicalReaction>
</comment>
<dbReference type="PIRSF" id="PIRSF005925">
    <property type="entry name" value="Dos"/>
    <property type="match status" value="1"/>
</dbReference>
<dbReference type="Gene3D" id="3.40.50.2300">
    <property type="match status" value="1"/>
</dbReference>
<dbReference type="FunFam" id="3.20.20.450:FF:000001">
    <property type="entry name" value="Cyclic di-GMP phosphodiesterase yahA"/>
    <property type="match status" value="1"/>
</dbReference>
<evidence type="ECO:0000259" key="7">
    <source>
        <dbReference type="PROSITE" id="PS50887"/>
    </source>
</evidence>
<evidence type="ECO:0000259" key="5">
    <source>
        <dbReference type="PROSITE" id="PS50113"/>
    </source>
</evidence>
<feature type="domain" description="PAS" evidence="4">
    <location>
        <begin position="264"/>
        <end position="331"/>
    </location>
</feature>
<feature type="domain" description="PAC" evidence="5">
    <location>
        <begin position="331"/>
        <end position="387"/>
    </location>
</feature>
<dbReference type="HOGENOM" id="CLU_000445_70_20_4"/>
<dbReference type="Gene3D" id="3.30.70.270">
    <property type="match status" value="1"/>
</dbReference>
<dbReference type="CDD" id="cd01948">
    <property type="entry name" value="EAL"/>
    <property type="match status" value="1"/>
</dbReference>
<feature type="domain" description="Response regulatory" evidence="3">
    <location>
        <begin position="3"/>
        <end position="119"/>
    </location>
</feature>
<dbReference type="InterPro" id="IPR052155">
    <property type="entry name" value="Biofilm_reg_signaling"/>
</dbReference>
<keyword evidence="2" id="KW-0597">Phosphoprotein</keyword>
<dbReference type="PANTHER" id="PTHR44757">
    <property type="entry name" value="DIGUANYLATE CYCLASE DGCP"/>
    <property type="match status" value="1"/>
</dbReference>
<dbReference type="SMART" id="SM00052">
    <property type="entry name" value="EAL"/>
    <property type="match status" value="1"/>
</dbReference>
<dbReference type="SUPFAM" id="SSF55073">
    <property type="entry name" value="Nucleotide cyclase"/>
    <property type="match status" value="1"/>
</dbReference>
<dbReference type="Gene3D" id="3.30.450.20">
    <property type="entry name" value="PAS domain"/>
    <property type="match status" value="2"/>
</dbReference>
<gene>
    <name evidence="8" type="ordered locus">Msip34_2211</name>
</gene>
<dbReference type="CDD" id="cd01949">
    <property type="entry name" value="GGDEF"/>
    <property type="match status" value="1"/>
</dbReference>
<dbReference type="GO" id="GO:0071111">
    <property type="term" value="F:cyclic-guanylate-specific phosphodiesterase activity"/>
    <property type="evidence" value="ECO:0007669"/>
    <property type="project" value="UniProtKB-EC"/>
</dbReference>
<dbReference type="GO" id="GO:0000160">
    <property type="term" value="P:phosphorelay signal transduction system"/>
    <property type="evidence" value="ECO:0007669"/>
    <property type="project" value="InterPro"/>
</dbReference>
<evidence type="ECO:0000259" key="4">
    <source>
        <dbReference type="PROSITE" id="PS50112"/>
    </source>
</evidence>
<dbReference type="PROSITE" id="PS50110">
    <property type="entry name" value="RESPONSE_REGULATORY"/>
    <property type="match status" value="1"/>
</dbReference>
<feature type="domain" description="GGDEF" evidence="7">
    <location>
        <begin position="419"/>
        <end position="552"/>
    </location>
</feature>